<dbReference type="InterPro" id="IPR011060">
    <property type="entry name" value="RibuloseP-bd_barrel"/>
</dbReference>
<keyword evidence="6 10" id="KW-0665">Pyrimidine biosynthesis</keyword>
<dbReference type="Gene3D" id="3.20.20.70">
    <property type="entry name" value="Aldolase class I"/>
    <property type="match status" value="1"/>
</dbReference>
<gene>
    <name evidence="12" type="primary">URA3</name>
    <name evidence="12" type="ORF">PhCBS80983_g00527</name>
</gene>
<evidence type="ECO:0000313" key="12">
    <source>
        <dbReference type="EMBL" id="TPX62380.1"/>
    </source>
</evidence>
<evidence type="ECO:0000256" key="9">
    <source>
        <dbReference type="PIRSR" id="PIRSR614732-2"/>
    </source>
</evidence>
<feature type="binding site" evidence="9">
    <location>
        <position position="237"/>
    </location>
    <ligand>
        <name>substrate</name>
    </ligand>
</feature>
<keyword evidence="5 10" id="KW-0210">Decarboxylase</keyword>
<sequence length="267" mass="29367">MSPYAKQTYSARAGGFSNPTGVQLLRLMDEKKTNLSIAADVTSKVELLKMADQLGPYICVFKTHIDILSDYDETVPGALQALAEKHHFLIFEDRKFADIGSTVKSQYASGIYKIASWSHITNAHPIPGEGIIQGLKEVGLPLKRGLLLLAEMSSKGTLAKGEYSQETLRMAKRNKDFVFGFIGQRRLAEEGAEEDEDFLYLTPGVSMAQPGDSLGQQYRSPEQVILESKCDVIIVGRGIYGAADPVAKAIEYRAAGWNAYLKRTQQA</sequence>
<dbReference type="InterPro" id="IPR013785">
    <property type="entry name" value="Aldolase_TIM"/>
</dbReference>
<feature type="active site" description="For OMPdecase activity" evidence="8">
    <location>
        <position position="98"/>
    </location>
</feature>
<protein>
    <recommendedName>
        <fullName evidence="4 10">Orotidine 5'-phosphate decarboxylase</fullName>
        <ecNumber evidence="3 10">4.1.1.23</ecNumber>
    </recommendedName>
</protein>
<dbReference type="InterPro" id="IPR014732">
    <property type="entry name" value="OMPdecase"/>
</dbReference>
<dbReference type="FunFam" id="3.20.20.70:FF:000114">
    <property type="entry name" value="Decarboxylase,orotidine phosphate"/>
    <property type="match status" value="1"/>
</dbReference>
<evidence type="ECO:0000256" key="10">
    <source>
        <dbReference type="RuleBase" id="RU000512"/>
    </source>
</evidence>
<dbReference type="NCBIfam" id="TIGR01740">
    <property type="entry name" value="pyrF"/>
    <property type="match status" value="1"/>
</dbReference>
<dbReference type="InterPro" id="IPR001754">
    <property type="entry name" value="OMPdeCOase_dom"/>
</dbReference>
<dbReference type="PANTHER" id="PTHR19278:SF9">
    <property type="entry name" value="URIDINE 5'-MONOPHOSPHATE SYNTHASE"/>
    <property type="match status" value="1"/>
</dbReference>
<feature type="active site" description="For OMPdecase activity" evidence="8">
    <location>
        <position position="95"/>
    </location>
</feature>
<dbReference type="UniPathway" id="UPA00070">
    <property type="reaction ID" value="UER00120"/>
</dbReference>
<evidence type="ECO:0000259" key="11">
    <source>
        <dbReference type="SMART" id="SM00934"/>
    </source>
</evidence>
<proteinExistence type="inferred from homology"/>
<dbReference type="Pfam" id="PF00215">
    <property type="entry name" value="OMPdecase"/>
    <property type="match status" value="1"/>
</dbReference>
<dbReference type="GO" id="GO:0006207">
    <property type="term" value="P:'de novo' pyrimidine nucleobase biosynthetic process"/>
    <property type="evidence" value="ECO:0007669"/>
    <property type="project" value="InterPro"/>
</dbReference>
<evidence type="ECO:0000256" key="1">
    <source>
        <dbReference type="ARBA" id="ARBA00004861"/>
    </source>
</evidence>
<evidence type="ECO:0000256" key="5">
    <source>
        <dbReference type="ARBA" id="ARBA00022793"/>
    </source>
</evidence>
<keyword evidence="13" id="KW-1185">Reference proteome</keyword>
<comment type="similarity">
    <text evidence="2 10">Belongs to the OMP decarboxylase family.</text>
</comment>
<dbReference type="SUPFAM" id="SSF51366">
    <property type="entry name" value="Ribulose-phoshate binding barrel"/>
    <property type="match status" value="1"/>
</dbReference>
<dbReference type="GO" id="GO:0004590">
    <property type="term" value="F:orotidine-5'-phosphate decarboxylase activity"/>
    <property type="evidence" value="ECO:0007669"/>
    <property type="project" value="UniProtKB-EC"/>
</dbReference>
<dbReference type="CDD" id="cd04725">
    <property type="entry name" value="OMP_decarboxylase_like"/>
    <property type="match status" value="1"/>
</dbReference>
<evidence type="ECO:0000313" key="13">
    <source>
        <dbReference type="Proteomes" id="UP000318582"/>
    </source>
</evidence>
<dbReference type="EC" id="4.1.1.23" evidence="3 10"/>
<dbReference type="InterPro" id="IPR018089">
    <property type="entry name" value="OMPdecase_AS"/>
</dbReference>
<dbReference type="Proteomes" id="UP000318582">
    <property type="component" value="Unassembled WGS sequence"/>
</dbReference>
<comment type="pathway">
    <text evidence="1 10">Pyrimidine metabolism; UMP biosynthesis via de novo pathway; UMP from orotate: step 2/2.</text>
</comment>
<name>A0A507EGR9_9FUNG</name>
<feature type="domain" description="Orotidine 5'-phosphate decarboxylase" evidence="11">
    <location>
        <begin position="34"/>
        <end position="252"/>
    </location>
</feature>
<comment type="catalytic activity">
    <reaction evidence="10">
        <text>orotidine 5'-phosphate + H(+) = UMP + CO2</text>
        <dbReference type="Rhea" id="RHEA:11596"/>
        <dbReference type="ChEBI" id="CHEBI:15378"/>
        <dbReference type="ChEBI" id="CHEBI:16526"/>
        <dbReference type="ChEBI" id="CHEBI:57538"/>
        <dbReference type="ChEBI" id="CHEBI:57865"/>
        <dbReference type="EC" id="4.1.1.23"/>
    </reaction>
</comment>
<feature type="binding site" evidence="9">
    <location>
        <position position="216"/>
    </location>
    <ligand>
        <name>substrate</name>
    </ligand>
</feature>
<dbReference type="GO" id="GO:0004588">
    <property type="term" value="F:orotate phosphoribosyltransferase activity"/>
    <property type="evidence" value="ECO:0007669"/>
    <property type="project" value="TreeGrafter"/>
</dbReference>
<evidence type="ECO:0000256" key="8">
    <source>
        <dbReference type="PIRSR" id="PIRSR614732-1"/>
    </source>
</evidence>
<dbReference type="SMART" id="SM00934">
    <property type="entry name" value="OMPdecase"/>
    <property type="match status" value="1"/>
</dbReference>
<comment type="caution">
    <text evidence="12">The sequence shown here is derived from an EMBL/GenBank/DDBJ whole genome shotgun (WGS) entry which is preliminary data.</text>
</comment>
<evidence type="ECO:0000256" key="2">
    <source>
        <dbReference type="ARBA" id="ARBA00011018"/>
    </source>
</evidence>
<dbReference type="PANTHER" id="PTHR19278">
    <property type="entry name" value="OROTATE PHOSPHORIBOSYLTRANSFERASE"/>
    <property type="match status" value="1"/>
</dbReference>
<evidence type="ECO:0000256" key="4">
    <source>
        <dbReference type="ARBA" id="ARBA00021923"/>
    </source>
</evidence>
<dbReference type="GO" id="GO:0044205">
    <property type="term" value="P:'de novo' UMP biosynthetic process"/>
    <property type="evidence" value="ECO:0007669"/>
    <property type="project" value="UniProtKB-UniPathway"/>
</dbReference>
<accession>A0A507EGR9</accession>
<evidence type="ECO:0000256" key="6">
    <source>
        <dbReference type="ARBA" id="ARBA00022975"/>
    </source>
</evidence>
<organism evidence="12 13">
    <name type="scientific">Powellomyces hirtus</name>
    <dbReference type="NCBI Taxonomy" id="109895"/>
    <lineage>
        <taxon>Eukaryota</taxon>
        <taxon>Fungi</taxon>
        <taxon>Fungi incertae sedis</taxon>
        <taxon>Chytridiomycota</taxon>
        <taxon>Chytridiomycota incertae sedis</taxon>
        <taxon>Chytridiomycetes</taxon>
        <taxon>Spizellomycetales</taxon>
        <taxon>Powellomycetaceae</taxon>
        <taxon>Powellomyces</taxon>
    </lineage>
</organism>
<keyword evidence="7 10" id="KW-0456">Lyase</keyword>
<dbReference type="PROSITE" id="PS00156">
    <property type="entry name" value="OMPDECASE"/>
    <property type="match status" value="1"/>
</dbReference>
<feature type="binding site" evidence="9">
    <location>
        <position position="236"/>
    </location>
    <ligand>
        <name>substrate</name>
    </ligand>
</feature>
<evidence type="ECO:0000256" key="3">
    <source>
        <dbReference type="ARBA" id="ARBA00012321"/>
    </source>
</evidence>
<dbReference type="STRING" id="109895.A0A507EGR9"/>
<evidence type="ECO:0000256" key="7">
    <source>
        <dbReference type="ARBA" id="ARBA00023239"/>
    </source>
</evidence>
<feature type="active site" description="For OMPdecase activity" evidence="8">
    <location>
        <position position="93"/>
    </location>
</feature>
<reference evidence="12 13" key="1">
    <citation type="journal article" date="2019" name="Sci. Rep.">
        <title>Comparative genomics of chytrid fungi reveal insights into the obligate biotrophic and pathogenic lifestyle of Synchytrium endobioticum.</title>
        <authorList>
            <person name="van de Vossenberg B.T.L.H."/>
            <person name="Warris S."/>
            <person name="Nguyen H.D.T."/>
            <person name="van Gent-Pelzer M.P.E."/>
            <person name="Joly D.L."/>
            <person name="van de Geest H.C."/>
            <person name="Bonants P.J.M."/>
            <person name="Smith D.S."/>
            <person name="Levesque C.A."/>
            <person name="van der Lee T.A.J."/>
        </authorList>
    </citation>
    <scope>NUCLEOTIDE SEQUENCE [LARGE SCALE GENOMIC DNA]</scope>
    <source>
        <strain evidence="12 13">CBS 809.83</strain>
    </source>
</reference>
<dbReference type="AlphaFoldDB" id="A0A507EGR9"/>
<dbReference type="EMBL" id="QEAQ01000003">
    <property type="protein sequence ID" value="TPX62380.1"/>
    <property type="molecule type" value="Genomic_DNA"/>
</dbReference>
<feature type="binding site" evidence="9">
    <location>
        <position position="62"/>
    </location>
    <ligand>
        <name>substrate</name>
    </ligand>
</feature>
<feature type="binding site" evidence="9">
    <location>
        <position position="153"/>
    </location>
    <ligand>
        <name>substrate</name>
    </ligand>
</feature>
<feature type="binding site" evidence="9">
    <location>
        <position position="40"/>
    </location>
    <ligand>
        <name>substrate</name>
    </ligand>
</feature>